<dbReference type="Pfam" id="PF09994">
    <property type="entry name" value="T6SS_Tle1-like_cat"/>
    <property type="match status" value="1"/>
</dbReference>
<dbReference type="SUPFAM" id="SSF53474">
    <property type="entry name" value="alpha/beta-Hydrolases"/>
    <property type="match status" value="2"/>
</dbReference>
<dbReference type="PANTHER" id="PTHR33840:SF1">
    <property type="entry name" value="TLE1 PHOSPHOLIPASE DOMAIN-CONTAINING PROTEIN"/>
    <property type="match status" value="1"/>
</dbReference>
<dbReference type="EMBL" id="QGGH01000007">
    <property type="protein sequence ID" value="PWJ89521.1"/>
    <property type="molecule type" value="Genomic_DNA"/>
</dbReference>
<sequence length="384" mass="42304">MGNPKRLAVFLDGTWNTLGDNTNVWRLKSLCDPDDPLQLVYYSSGVGTQLGEKIRGGLFGYGLDHEITDAYEWLIDHFNDGDQLYIFGFSRGAYTARSLSGFISKCGLLRPGSPLSVSQLYGRYRRRTDKTIRDLAAAGGASQTLSLEEQWVLRYSKPINIEFVGVWDTVGSLGIPVGKRRNIEKYRFLETHLRLSNVNAYQALAVDEHRASFAPTLWTRTDVIGGSNPAPARPMANVEQRWFVGAHANVGGGYASDLLAQIPLKWLMTKAQAHGLKFRADVDVEGDNALPPITDSYAGFLGGIYRWFSSPYYRPIGAAAQIGTGSTTSTINETVDKSVFDRWQADTSYRPQNLQEWAKRVGVDPSGITQSVLAADPTIVAPVA</sequence>
<evidence type="ECO:0000313" key="2">
    <source>
        <dbReference type="EMBL" id="PWJ89521.1"/>
    </source>
</evidence>
<dbReference type="Proteomes" id="UP000245631">
    <property type="component" value="Unassembled WGS sequence"/>
</dbReference>
<feature type="domain" description="T6SS Phospholipase effector Tle1-like catalytic" evidence="1">
    <location>
        <begin position="5"/>
        <end position="269"/>
    </location>
</feature>
<proteinExistence type="predicted"/>
<dbReference type="InterPro" id="IPR018712">
    <property type="entry name" value="Tle1-like_cat"/>
</dbReference>
<comment type="caution">
    <text evidence="2">The sequence shown here is derived from an EMBL/GenBank/DDBJ whole genome shotgun (WGS) entry which is preliminary data.</text>
</comment>
<organism evidence="2 3">
    <name type="scientific">Rhizobium loti</name>
    <name type="common">Mesorhizobium loti</name>
    <dbReference type="NCBI Taxonomy" id="381"/>
    <lineage>
        <taxon>Bacteria</taxon>
        <taxon>Pseudomonadati</taxon>
        <taxon>Pseudomonadota</taxon>
        <taxon>Alphaproteobacteria</taxon>
        <taxon>Hyphomicrobiales</taxon>
        <taxon>Phyllobacteriaceae</taxon>
        <taxon>Mesorhizobium</taxon>
    </lineage>
</organism>
<accession>A0A8E3B464</accession>
<dbReference type="RefSeq" id="WP_109668794.1">
    <property type="nucleotide sequence ID" value="NZ_QGGH01000007.1"/>
</dbReference>
<reference evidence="2 3" key="1">
    <citation type="submission" date="2018-05" db="EMBL/GenBank/DDBJ databases">
        <title>Genomic Encyclopedia of Type Strains, Phase IV (KMG-IV): sequencing the most valuable type-strain genomes for metagenomic binning, comparative biology and taxonomic classification.</title>
        <authorList>
            <person name="Goeker M."/>
        </authorList>
    </citation>
    <scope>NUCLEOTIDE SEQUENCE [LARGE SCALE GENOMIC DNA]</scope>
    <source>
        <strain evidence="2 3">DSM 2626</strain>
    </source>
</reference>
<evidence type="ECO:0000313" key="3">
    <source>
        <dbReference type="Proteomes" id="UP000245631"/>
    </source>
</evidence>
<dbReference type="PANTHER" id="PTHR33840">
    <property type="match status" value="1"/>
</dbReference>
<name>A0A8E3B464_RHILI</name>
<dbReference type="AlphaFoldDB" id="A0A8E3B464"/>
<evidence type="ECO:0000259" key="1">
    <source>
        <dbReference type="Pfam" id="PF09994"/>
    </source>
</evidence>
<dbReference type="GeneID" id="61054136"/>
<dbReference type="InterPro" id="IPR029058">
    <property type="entry name" value="AB_hydrolase_fold"/>
</dbReference>
<gene>
    <name evidence="2" type="ORF">C8D77_107165</name>
</gene>
<protein>
    <submittedName>
        <fullName evidence="2">Uncharacterized protein (DUF2235 family)</fullName>
    </submittedName>
</protein>